<dbReference type="GO" id="GO:0070973">
    <property type="term" value="P:protein localization to endoplasmic reticulum exit site"/>
    <property type="evidence" value="ECO:0007669"/>
    <property type="project" value="UniProtKB-UniRule"/>
</dbReference>
<keyword evidence="2" id="KW-0175">Coiled coil</keyword>
<evidence type="ECO:0000256" key="1">
    <source>
        <dbReference type="RuleBase" id="RU367026"/>
    </source>
</evidence>
<feature type="transmembrane region" description="Helical" evidence="1">
    <location>
        <begin position="27"/>
        <end position="45"/>
    </location>
</feature>
<feature type="non-terminal residue" evidence="3">
    <location>
        <position position="184"/>
    </location>
</feature>
<comment type="caution">
    <text evidence="1">Lacks conserved residue(s) required for the propagation of feature annotation.</text>
</comment>
<accession>A0A9D4X5M0</accession>
<dbReference type="PANTHER" id="PTHR12701">
    <property type="entry name" value="BCR-ASSOCIATED PROTEIN, BAP"/>
    <property type="match status" value="1"/>
</dbReference>
<keyword evidence="1" id="KW-0812">Transmembrane</keyword>
<dbReference type="Proteomes" id="UP001058974">
    <property type="component" value="Chromosome 5"/>
</dbReference>
<keyword evidence="1" id="KW-0653">Protein transport</keyword>
<comment type="caution">
    <text evidence="3">The sequence shown here is derived from an EMBL/GenBank/DDBJ whole genome shotgun (WGS) entry which is preliminary data.</text>
</comment>
<name>A0A9D4X5M0_PEA</name>
<feature type="transmembrane region" description="Helical" evidence="1">
    <location>
        <begin position="66"/>
        <end position="87"/>
    </location>
</feature>
<dbReference type="Gramene" id="Psat05G0733200-T1">
    <property type="protein sequence ID" value="KAI5412636.1"/>
    <property type="gene ID" value="KIW84_057332"/>
</dbReference>
<dbReference type="GO" id="GO:0006886">
    <property type="term" value="P:intracellular protein transport"/>
    <property type="evidence" value="ECO:0007669"/>
    <property type="project" value="UniProtKB-UniRule"/>
</dbReference>
<sequence>ILVPPFYIPTHQLSWNNTEKQPKMLQLLYAVIFVEMLMIMSFLFKTPLRKLVIMALNTVKRGRGPVVVKTVTATLVVMLASALYSIYEIRCRSMESVTIIDPTDQVLLSNHLLQASLLDRLHHYIRELRIIRKSMETIKNQNRSFEGSKSFGALENKELKEEIGALKSKIEKLESECEVKRKQG</sequence>
<proteinExistence type="inferred from homology"/>
<organism evidence="3 4">
    <name type="scientific">Pisum sativum</name>
    <name type="common">Garden pea</name>
    <name type="synonym">Lathyrus oleraceus</name>
    <dbReference type="NCBI Taxonomy" id="3888"/>
    <lineage>
        <taxon>Eukaryota</taxon>
        <taxon>Viridiplantae</taxon>
        <taxon>Streptophyta</taxon>
        <taxon>Embryophyta</taxon>
        <taxon>Tracheophyta</taxon>
        <taxon>Spermatophyta</taxon>
        <taxon>Magnoliopsida</taxon>
        <taxon>eudicotyledons</taxon>
        <taxon>Gunneridae</taxon>
        <taxon>Pentapetalae</taxon>
        <taxon>rosids</taxon>
        <taxon>fabids</taxon>
        <taxon>Fabales</taxon>
        <taxon>Fabaceae</taxon>
        <taxon>Papilionoideae</taxon>
        <taxon>50 kb inversion clade</taxon>
        <taxon>NPAAA clade</taxon>
        <taxon>Hologalegina</taxon>
        <taxon>IRL clade</taxon>
        <taxon>Fabeae</taxon>
        <taxon>Lathyrus</taxon>
    </lineage>
</organism>
<protein>
    <recommendedName>
        <fullName evidence="1">Endoplasmic reticulum transmembrane protein</fullName>
    </recommendedName>
</protein>
<comment type="function">
    <text evidence="1">May play a role in anterograde transport of membrane proteins from the endoplasmic reticulum to the Golgi.</text>
</comment>
<keyword evidence="4" id="KW-1185">Reference proteome</keyword>
<keyword evidence="1" id="KW-0813">Transport</keyword>
<keyword evidence="1" id="KW-0472">Membrane</keyword>
<evidence type="ECO:0000256" key="2">
    <source>
        <dbReference type="SAM" id="Coils"/>
    </source>
</evidence>
<keyword evidence="1" id="KW-1133">Transmembrane helix</keyword>
<dbReference type="PANTHER" id="PTHR12701:SF58">
    <property type="entry name" value="ENDOPLASMIC RETICULUM TRANSMEMBRANE PROTEIN"/>
    <property type="match status" value="1"/>
</dbReference>
<dbReference type="AlphaFoldDB" id="A0A9D4X5M0"/>
<dbReference type="InterPro" id="IPR008417">
    <property type="entry name" value="BAP29/BAP31"/>
</dbReference>
<dbReference type="GO" id="GO:0006888">
    <property type="term" value="P:endoplasmic reticulum to Golgi vesicle-mediated transport"/>
    <property type="evidence" value="ECO:0007669"/>
    <property type="project" value="UniProtKB-UniRule"/>
</dbReference>
<keyword evidence="1" id="KW-0256">Endoplasmic reticulum</keyword>
<gene>
    <name evidence="3" type="ORF">KIW84_057332</name>
</gene>
<evidence type="ECO:0000313" key="3">
    <source>
        <dbReference type="EMBL" id="KAI5412636.1"/>
    </source>
</evidence>
<dbReference type="EMBL" id="JAMSHJ010000005">
    <property type="protein sequence ID" value="KAI5412636.1"/>
    <property type="molecule type" value="Genomic_DNA"/>
</dbReference>
<comment type="similarity">
    <text evidence="1">Belongs to the BCAP29/BCAP31 family.</text>
</comment>
<keyword evidence="1" id="KW-0931">ER-Golgi transport</keyword>
<dbReference type="GO" id="GO:0005789">
    <property type="term" value="C:endoplasmic reticulum membrane"/>
    <property type="evidence" value="ECO:0007669"/>
    <property type="project" value="UniProtKB-SubCell"/>
</dbReference>
<feature type="coiled-coil region" evidence="2">
    <location>
        <begin position="156"/>
        <end position="183"/>
    </location>
</feature>
<comment type="subcellular location">
    <subcellularLocation>
        <location evidence="1">Endoplasmic reticulum membrane</location>
        <topology evidence="1">Multi-pass membrane protein</topology>
    </subcellularLocation>
</comment>
<evidence type="ECO:0000313" key="4">
    <source>
        <dbReference type="Proteomes" id="UP001058974"/>
    </source>
</evidence>
<reference evidence="3 4" key="1">
    <citation type="journal article" date="2022" name="Nat. Genet.">
        <title>Improved pea reference genome and pan-genome highlight genomic features and evolutionary characteristics.</title>
        <authorList>
            <person name="Yang T."/>
            <person name="Liu R."/>
            <person name="Luo Y."/>
            <person name="Hu S."/>
            <person name="Wang D."/>
            <person name="Wang C."/>
            <person name="Pandey M.K."/>
            <person name="Ge S."/>
            <person name="Xu Q."/>
            <person name="Li N."/>
            <person name="Li G."/>
            <person name="Huang Y."/>
            <person name="Saxena R.K."/>
            <person name="Ji Y."/>
            <person name="Li M."/>
            <person name="Yan X."/>
            <person name="He Y."/>
            <person name="Liu Y."/>
            <person name="Wang X."/>
            <person name="Xiang C."/>
            <person name="Varshney R.K."/>
            <person name="Ding H."/>
            <person name="Gao S."/>
            <person name="Zong X."/>
        </authorList>
    </citation>
    <scope>NUCLEOTIDE SEQUENCE [LARGE SCALE GENOMIC DNA]</scope>
    <source>
        <strain evidence="3 4">cv. Zhongwan 6</strain>
    </source>
</reference>